<dbReference type="RefSeq" id="WP_005873052.1">
    <property type="nucleotide sequence ID" value="NZ_ACYG01000030.1"/>
</dbReference>
<dbReference type="PROSITE" id="PS01271">
    <property type="entry name" value="NA_SULFATE"/>
    <property type="match status" value="1"/>
</dbReference>
<feature type="transmembrane region" description="Helical" evidence="6">
    <location>
        <begin position="304"/>
        <end position="322"/>
    </location>
</feature>
<keyword evidence="5 6" id="KW-0472">Membrane</keyword>
<dbReference type="STRING" id="824.CGRAC_0048"/>
<accession>C8PKW5</accession>
<feature type="transmembrane region" description="Helical" evidence="6">
    <location>
        <begin position="279"/>
        <end position="297"/>
    </location>
</feature>
<protein>
    <submittedName>
        <fullName evidence="7">Transporter, DASS family</fullName>
    </submittedName>
</protein>
<comment type="caution">
    <text evidence="7">The sequence shown here is derived from an EMBL/GenBank/DDBJ whole genome shotgun (WGS) entry which is preliminary data.</text>
</comment>
<keyword evidence="8" id="KW-1185">Reference proteome</keyword>
<reference evidence="7 8" key="1">
    <citation type="submission" date="2009-07" db="EMBL/GenBank/DDBJ databases">
        <authorList>
            <person name="Madupu R."/>
            <person name="Sebastian Y."/>
            <person name="Durkin A.S."/>
            <person name="Torralba M."/>
            <person name="Methe B."/>
            <person name="Sutton G.G."/>
            <person name="Strausberg R.L."/>
            <person name="Nelson K.E."/>
        </authorList>
    </citation>
    <scope>NUCLEOTIDE SEQUENCE [LARGE SCALE GENOMIC DNA]</scope>
    <source>
        <strain evidence="7 8">RM3268</strain>
    </source>
</reference>
<organism evidence="7 8">
    <name type="scientific">Campylobacter gracilis RM3268</name>
    <dbReference type="NCBI Taxonomy" id="553220"/>
    <lineage>
        <taxon>Bacteria</taxon>
        <taxon>Pseudomonadati</taxon>
        <taxon>Campylobacterota</taxon>
        <taxon>Epsilonproteobacteria</taxon>
        <taxon>Campylobacterales</taxon>
        <taxon>Campylobacteraceae</taxon>
        <taxon>Campylobacter</taxon>
    </lineage>
</organism>
<proteinExistence type="predicted"/>
<dbReference type="EMBL" id="ACYG01000030">
    <property type="protein sequence ID" value="EEV16724.1"/>
    <property type="molecule type" value="Genomic_DNA"/>
</dbReference>
<dbReference type="AlphaFoldDB" id="C8PKW5"/>
<dbReference type="Pfam" id="PF00939">
    <property type="entry name" value="Na_sulph_symp"/>
    <property type="match status" value="1"/>
</dbReference>
<evidence type="ECO:0000256" key="5">
    <source>
        <dbReference type="ARBA" id="ARBA00023136"/>
    </source>
</evidence>
<feature type="transmembrane region" description="Helical" evidence="6">
    <location>
        <begin position="26"/>
        <end position="58"/>
    </location>
</feature>
<feature type="transmembrane region" description="Helical" evidence="6">
    <location>
        <begin position="79"/>
        <end position="100"/>
    </location>
</feature>
<feature type="transmembrane region" description="Helical" evidence="6">
    <location>
        <begin position="428"/>
        <end position="447"/>
    </location>
</feature>
<evidence type="ECO:0000256" key="2">
    <source>
        <dbReference type="ARBA" id="ARBA00022448"/>
    </source>
</evidence>
<feature type="transmembrane region" description="Helical" evidence="6">
    <location>
        <begin position="248"/>
        <end position="264"/>
    </location>
</feature>
<evidence type="ECO:0000313" key="8">
    <source>
        <dbReference type="Proteomes" id="UP000005709"/>
    </source>
</evidence>
<keyword evidence="2" id="KW-0813">Transport</keyword>
<feature type="transmembrane region" description="Helical" evidence="6">
    <location>
        <begin position="334"/>
        <end position="358"/>
    </location>
</feature>
<evidence type="ECO:0000256" key="1">
    <source>
        <dbReference type="ARBA" id="ARBA00004141"/>
    </source>
</evidence>
<dbReference type="eggNOG" id="COG0471">
    <property type="taxonomic scope" value="Bacteria"/>
</dbReference>
<evidence type="ECO:0000256" key="6">
    <source>
        <dbReference type="SAM" id="Phobius"/>
    </source>
</evidence>
<name>C8PKW5_9BACT</name>
<feature type="transmembrane region" description="Helical" evidence="6">
    <location>
        <begin position="389"/>
        <end position="407"/>
    </location>
</feature>
<dbReference type="PANTHER" id="PTHR10283">
    <property type="entry name" value="SOLUTE CARRIER FAMILY 13 MEMBER"/>
    <property type="match status" value="1"/>
</dbReference>
<keyword evidence="4 6" id="KW-1133">Transmembrane helix</keyword>
<dbReference type="GO" id="GO:0015141">
    <property type="term" value="F:succinate transmembrane transporter activity"/>
    <property type="evidence" value="ECO:0007669"/>
    <property type="project" value="UniProtKB-ARBA"/>
</dbReference>
<comment type="subcellular location">
    <subcellularLocation>
        <location evidence="1">Membrane</location>
        <topology evidence="1">Multi-pass membrane protein</topology>
    </subcellularLocation>
</comment>
<feature type="transmembrane region" description="Helical" evidence="6">
    <location>
        <begin position="365"/>
        <end position="383"/>
    </location>
</feature>
<evidence type="ECO:0000256" key="3">
    <source>
        <dbReference type="ARBA" id="ARBA00022692"/>
    </source>
</evidence>
<dbReference type="GO" id="GO:0005886">
    <property type="term" value="C:plasma membrane"/>
    <property type="evidence" value="ECO:0007669"/>
    <property type="project" value="TreeGrafter"/>
</dbReference>
<gene>
    <name evidence="7" type="ORF">CAMGR0001_0338</name>
</gene>
<dbReference type="InterPro" id="IPR031312">
    <property type="entry name" value="Na/sul_symport_CS"/>
</dbReference>
<evidence type="ECO:0000256" key="4">
    <source>
        <dbReference type="ARBA" id="ARBA00022989"/>
    </source>
</evidence>
<dbReference type="NCBIfam" id="TIGR00785">
    <property type="entry name" value="dass"/>
    <property type="match status" value="1"/>
</dbReference>
<dbReference type="CDD" id="cd01115">
    <property type="entry name" value="SLC13_permease"/>
    <property type="match status" value="1"/>
</dbReference>
<feature type="transmembrane region" description="Helical" evidence="6">
    <location>
        <begin position="165"/>
        <end position="187"/>
    </location>
</feature>
<feature type="transmembrane region" description="Helical" evidence="6">
    <location>
        <begin position="120"/>
        <end position="153"/>
    </location>
</feature>
<dbReference type="PANTHER" id="PTHR10283:SF82">
    <property type="entry name" value="SOLUTE CARRIER FAMILY 13 MEMBER 2"/>
    <property type="match status" value="1"/>
</dbReference>
<feature type="transmembrane region" description="Helical" evidence="6">
    <location>
        <begin position="207"/>
        <end position="227"/>
    </location>
</feature>
<evidence type="ECO:0000313" key="7">
    <source>
        <dbReference type="EMBL" id="EEV16724.1"/>
    </source>
</evidence>
<sequence length="448" mass="47193">MAIAAAVGFALYAALPFEPNVKKGLALLAFIAIMWLTEAVHITVTALMVPVLAVAIGLGKFAKDGTFTAATIKSTLANFANPTIFTFFGGFALATALHMQKLDKKIAMWLIARAGGRLGVAAILICLATAILSMWVSNTATAAMMLPIALGICANMDESKDRGTLVFLLLGIAYSASIGGLGTLVGSPPNLIVAQALHYSFADWMKVGLPLMCVMLPIMLVVLYIIFKPNLSHKIEMDLEHIPWTRERIITIVVFALTALGWIFSKQISALVGFKVDDAYVAICSAVVIVILGLAKWHDIAENTEWGVLLLFGGGLTLSAVLGDSGASKVLGDLVAHTFGGAPTYIVLLVTAVFIICLTEFTSNTASAALLVPVFAGVAAQMGLPKETLTIVIGVGASCAFIMPVATPPNALVFGTGRIRQAEMVRSGGILAIFSAFLVSGYAYIFYS</sequence>
<keyword evidence="3 6" id="KW-0812">Transmembrane</keyword>
<dbReference type="Proteomes" id="UP000005709">
    <property type="component" value="Unassembled WGS sequence"/>
</dbReference>
<dbReference type="InterPro" id="IPR001898">
    <property type="entry name" value="SLC13A/DASS"/>
</dbReference>